<evidence type="ECO:0000313" key="2">
    <source>
        <dbReference type="EMBL" id="KAF4136016.1"/>
    </source>
</evidence>
<evidence type="ECO:0000313" key="3">
    <source>
        <dbReference type="Proteomes" id="UP000704712"/>
    </source>
</evidence>
<dbReference type="AlphaFoldDB" id="A0A8S9U518"/>
<accession>A0A8S9U518</accession>
<protein>
    <submittedName>
        <fullName evidence="2">Uncharacterized protein</fullName>
    </submittedName>
</protein>
<feature type="region of interest" description="Disordered" evidence="1">
    <location>
        <begin position="119"/>
        <end position="143"/>
    </location>
</feature>
<dbReference type="EMBL" id="JAACNO010002027">
    <property type="protein sequence ID" value="KAF4136016.1"/>
    <property type="molecule type" value="Genomic_DNA"/>
</dbReference>
<feature type="compositionally biased region" description="Basic and acidic residues" evidence="1">
    <location>
        <begin position="126"/>
        <end position="143"/>
    </location>
</feature>
<name>A0A8S9U518_PHYIN</name>
<evidence type="ECO:0000256" key="1">
    <source>
        <dbReference type="SAM" id="MobiDB-lite"/>
    </source>
</evidence>
<reference evidence="2" key="1">
    <citation type="submission" date="2020-03" db="EMBL/GenBank/DDBJ databases">
        <title>Hybrid Assembly of Korean Phytophthora infestans isolates.</title>
        <authorList>
            <person name="Prokchorchik M."/>
            <person name="Lee Y."/>
            <person name="Seo J."/>
            <person name="Cho J.-H."/>
            <person name="Park Y.-E."/>
            <person name="Jang D.-C."/>
            <person name="Im J.-S."/>
            <person name="Choi J.-G."/>
            <person name="Park H.-J."/>
            <person name="Lee G.-B."/>
            <person name="Lee Y.-G."/>
            <person name="Hong S.-Y."/>
            <person name="Cho K."/>
            <person name="Sohn K.H."/>
        </authorList>
    </citation>
    <scope>NUCLEOTIDE SEQUENCE</scope>
    <source>
        <strain evidence="2">KR_2_A2</strain>
    </source>
</reference>
<proteinExistence type="predicted"/>
<sequence>MVASGTTGRGSVDGEDAALGCQGWIGSASPVSLRTDGLFCSVVGVPVRGFATALRFFLRASARSASDTGSTRLALRDSALMRLATSFARMRALERPGDSAAALNEGSGSSMTITSFSASLSTRTEGIGRPREREESGGGVLPDERVDSAAGGSALSGNPDVVGGLALEIRGSTTSEAAAALQPSVGAEGAAGALSEVEAARGDWWRALDAVDVGCGRCLGEPKAGDALFEDVDVGG</sequence>
<gene>
    <name evidence="2" type="ORF">GN958_ATG14762</name>
</gene>
<organism evidence="2 3">
    <name type="scientific">Phytophthora infestans</name>
    <name type="common">Potato late blight agent</name>
    <name type="synonym">Botrytis infestans</name>
    <dbReference type="NCBI Taxonomy" id="4787"/>
    <lineage>
        <taxon>Eukaryota</taxon>
        <taxon>Sar</taxon>
        <taxon>Stramenopiles</taxon>
        <taxon>Oomycota</taxon>
        <taxon>Peronosporomycetes</taxon>
        <taxon>Peronosporales</taxon>
        <taxon>Peronosporaceae</taxon>
        <taxon>Phytophthora</taxon>
    </lineage>
</organism>
<dbReference type="Proteomes" id="UP000704712">
    <property type="component" value="Unassembled WGS sequence"/>
</dbReference>
<comment type="caution">
    <text evidence="2">The sequence shown here is derived from an EMBL/GenBank/DDBJ whole genome shotgun (WGS) entry which is preliminary data.</text>
</comment>